<evidence type="ECO:0000256" key="5">
    <source>
        <dbReference type="SAM" id="MobiDB-lite"/>
    </source>
</evidence>
<protein>
    <submittedName>
        <fullName evidence="7">ABC-type multidrug transport system ATPase subunit</fullName>
    </submittedName>
</protein>
<comment type="caution">
    <text evidence="7">The sequence shown here is derived from an EMBL/GenBank/DDBJ whole genome shotgun (WGS) entry which is preliminary data.</text>
</comment>
<reference evidence="7" key="1">
    <citation type="submission" date="2021-03" db="EMBL/GenBank/DDBJ databases">
        <title>Genomic Encyclopedia of Type Strains, Phase IV (KMG-IV): sequencing the most valuable type-strain genomes for metagenomic binning, comparative biology and taxonomic classification.</title>
        <authorList>
            <person name="Goeker M."/>
        </authorList>
    </citation>
    <scope>NUCLEOTIDE SEQUENCE</scope>
    <source>
        <strain evidence="7">DSM 23564</strain>
    </source>
</reference>
<proteinExistence type="inferred from homology"/>
<feature type="domain" description="ABC transporter" evidence="6">
    <location>
        <begin position="4"/>
        <end position="230"/>
    </location>
</feature>
<dbReference type="CDD" id="cd03230">
    <property type="entry name" value="ABC_DR_subfamily_A"/>
    <property type="match status" value="1"/>
</dbReference>
<dbReference type="RefSeq" id="WP_209483639.1">
    <property type="nucleotide sequence ID" value="NZ_JAGGKQ010000004.1"/>
</dbReference>
<feature type="compositionally biased region" description="Basic and acidic residues" evidence="5">
    <location>
        <begin position="220"/>
        <end position="229"/>
    </location>
</feature>
<dbReference type="Proteomes" id="UP000823588">
    <property type="component" value="Unassembled WGS sequence"/>
</dbReference>
<dbReference type="PANTHER" id="PTHR43335:SF4">
    <property type="entry name" value="ABC TRANSPORTER, ATP-BINDING PROTEIN"/>
    <property type="match status" value="1"/>
</dbReference>
<evidence type="ECO:0000313" key="8">
    <source>
        <dbReference type="Proteomes" id="UP000823588"/>
    </source>
</evidence>
<dbReference type="SMART" id="SM00382">
    <property type="entry name" value="AAA"/>
    <property type="match status" value="1"/>
</dbReference>
<evidence type="ECO:0000259" key="6">
    <source>
        <dbReference type="PROSITE" id="PS50893"/>
    </source>
</evidence>
<keyword evidence="4" id="KW-0067">ATP-binding</keyword>
<keyword evidence="8" id="KW-1185">Reference proteome</keyword>
<sequence>MTAIRLDSLTKRYGEYVAIDEIDLSVMEGEAFGFLGPNGAGKSTTLDILLDYARPSSGTATVLGYNAQDNPREIHDRIGVLPEGYDLYDRLTGYEHLRLPASLKGVDIDADRVLDRLGLSQADADRPVGTYSTGMRQRLALGMATVGDPDLLVLDEPTSGLDPHGISLLKRLVIEEVTRGTTVFFSSHILEHVAETCDRVGIIDDGRLKTVAAVEDHTSSLGELFDRHTSGSPSEPPGMRSGSGGA</sequence>
<evidence type="ECO:0000256" key="1">
    <source>
        <dbReference type="ARBA" id="ARBA00005417"/>
    </source>
</evidence>
<dbReference type="SUPFAM" id="SSF52540">
    <property type="entry name" value="P-loop containing nucleoside triphosphate hydrolases"/>
    <property type="match status" value="1"/>
</dbReference>
<feature type="region of interest" description="Disordered" evidence="5">
    <location>
        <begin position="220"/>
        <end position="246"/>
    </location>
</feature>
<dbReference type="InterPro" id="IPR027417">
    <property type="entry name" value="P-loop_NTPase"/>
</dbReference>
<evidence type="ECO:0000256" key="4">
    <source>
        <dbReference type="ARBA" id="ARBA00022840"/>
    </source>
</evidence>
<accession>A0A8T4GDZ3</accession>
<dbReference type="GO" id="GO:0005524">
    <property type="term" value="F:ATP binding"/>
    <property type="evidence" value="ECO:0007669"/>
    <property type="project" value="UniProtKB-KW"/>
</dbReference>
<dbReference type="OrthoDB" id="87732at2157"/>
<dbReference type="EMBL" id="JAGGKQ010000004">
    <property type="protein sequence ID" value="MBP1921949.1"/>
    <property type="molecule type" value="Genomic_DNA"/>
</dbReference>
<dbReference type="GO" id="GO:0016887">
    <property type="term" value="F:ATP hydrolysis activity"/>
    <property type="evidence" value="ECO:0007669"/>
    <property type="project" value="InterPro"/>
</dbReference>
<dbReference type="Pfam" id="PF00005">
    <property type="entry name" value="ABC_tran"/>
    <property type="match status" value="1"/>
</dbReference>
<dbReference type="Gene3D" id="3.40.50.300">
    <property type="entry name" value="P-loop containing nucleotide triphosphate hydrolases"/>
    <property type="match status" value="1"/>
</dbReference>
<dbReference type="PROSITE" id="PS50893">
    <property type="entry name" value="ABC_TRANSPORTER_2"/>
    <property type="match status" value="1"/>
</dbReference>
<comment type="similarity">
    <text evidence="1">Belongs to the ABC transporter superfamily.</text>
</comment>
<evidence type="ECO:0000313" key="7">
    <source>
        <dbReference type="EMBL" id="MBP1921949.1"/>
    </source>
</evidence>
<dbReference type="InterPro" id="IPR003439">
    <property type="entry name" value="ABC_transporter-like_ATP-bd"/>
</dbReference>
<keyword evidence="3" id="KW-0547">Nucleotide-binding</keyword>
<dbReference type="AlphaFoldDB" id="A0A8T4GDZ3"/>
<gene>
    <name evidence="7" type="ORF">J2751_000946</name>
</gene>
<dbReference type="PANTHER" id="PTHR43335">
    <property type="entry name" value="ABC TRANSPORTER, ATP-BINDING PROTEIN"/>
    <property type="match status" value="1"/>
</dbReference>
<organism evidence="7 8">
    <name type="scientific">Halorubrum alkaliphilum</name>
    <dbReference type="NCBI Taxonomy" id="261290"/>
    <lineage>
        <taxon>Archaea</taxon>
        <taxon>Methanobacteriati</taxon>
        <taxon>Methanobacteriota</taxon>
        <taxon>Stenosarchaea group</taxon>
        <taxon>Halobacteria</taxon>
        <taxon>Halobacteriales</taxon>
        <taxon>Haloferacaceae</taxon>
        <taxon>Halorubrum</taxon>
    </lineage>
</organism>
<keyword evidence="2" id="KW-0813">Transport</keyword>
<evidence type="ECO:0000256" key="2">
    <source>
        <dbReference type="ARBA" id="ARBA00022448"/>
    </source>
</evidence>
<evidence type="ECO:0000256" key="3">
    <source>
        <dbReference type="ARBA" id="ARBA00022741"/>
    </source>
</evidence>
<dbReference type="InterPro" id="IPR003593">
    <property type="entry name" value="AAA+_ATPase"/>
</dbReference>
<name>A0A8T4GDZ3_9EURY</name>